<dbReference type="RefSeq" id="WP_219002732.1">
    <property type="nucleotide sequence ID" value="NZ_CP079194.1"/>
</dbReference>
<keyword evidence="5 9" id="KW-0378">Hydrolase</keyword>
<feature type="binding site" evidence="9">
    <location>
        <position position="312"/>
    </location>
    <ligand>
        <name>GTP</name>
        <dbReference type="ChEBI" id="CHEBI:37565"/>
    </ligand>
</feature>
<dbReference type="EMBL" id="CP079194">
    <property type="protein sequence ID" value="QXT39810.1"/>
    <property type="molecule type" value="Genomic_DNA"/>
</dbReference>
<proteinExistence type="inferred from homology"/>
<dbReference type="GO" id="GO:0009231">
    <property type="term" value="P:riboflavin biosynthetic process"/>
    <property type="evidence" value="ECO:0007669"/>
    <property type="project" value="UniProtKB-UniRule"/>
</dbReference>
<dbReference type="Pfam" id="PF00925">
    <property type="entry name" value="GTP_cyclohydro2"/>
    <property type="match status" value="1"/>
</dbReference>
<dbReference type="PANTHER" id="PTHR21327">
    <property type="entry name" value="GTP CYCLOHYDROLASE II-RELATED"/>
    <property type="match status" value="1"/>
</dbReference>
<feature type="binding site" evidence="9">
    <location>
        <position position="233"/>
    </location>
    <ligand>
        <name>GTP</name>
        <dbReference type="ChEBI" id="CHEBI:37565"/>
    </ligand>
</feature>
<evidence type="ECO:0000256" key="4">
    <source>
        <dbReference type="ARBA" id="ARBA00022741"/>
    </source>
</evidence>
<evidence type="ECO:0000256" key="8">
    <source>
        <dbReference type="ARBA" id="ARBA00049295"/>
    </source>
</evidence>
<dbReference type="CDD" id="cd00641">
    <property type="entry name" value="GTP_cyclohydro2"/>
    <property type="match status" value="1"/>
</dbReference>
<evidence type="ECO:0000256" key="6">
    <source>
        <dbReference type="ARBA" id="ARBA00022833"/>
    </source>
</evidence>
<evidence type="ECO:0000313" key="11">
    <source>
        <dbReference type="EMBL" id="QXT39810.1"/>
    </source>
</evidence>
<dbReference type="FunFam" id="3.40.50.10990:FF:000002">
    <property type="entry name" value="GTP cyclohydrolase-2"/>
    <property type="match status" value="1"/>
</dbReference>
<feature type="binding site" evidence="9">
    <location>
        <position position="230"/>
    </location>
    <ligand>
        <name>Zn(2+)</name>
        <dbReference type="ChEBI" id="CHEBI:29105"/>
        <note>catalytic</note>
    </ligand>
</feature>
<keyword evidence="2 9" id="KW-0686">Riboflavin biosynthesis</keyword>
<feature type="active site" description="Proton acceptor" evidence="9">
    <location>
        <position position="289"/>
    </location>
</feature>
<feature type="active site" description="Nucleophile" evidence="9">
    <location>
        <position position="291"/>
    </location>
</feature>
<comment type="cofactor">
    <cofactor evidence="9">
        <name>Zn(2+)</name>
        <dbReference type="ChEBI" id="CHEBI:29105"/>
    </cofactor>
    <text evidence="9">Binds 1 zinc ion per subunit.</text>
</comment>
<dbReference type="UniPathway" id="UPA00275">
    <property type="reaction ID" value="UER00400"/>
</dbReference>
<name>A0A8F6TW63_9RHOB</name>
<gene>
    <name evidence="9 11" type="primary">ribA</name>
    <name evidence="11" type="ORF">KYE46_00680</name>
</gene>
<keyword evidence="3 9" id="KW-0479">Metal-binding</keyword>
<evidence type="ECO:0000259" key="10">
    <source>
        <dbReference type="Pfam" id="PF00925"/>
    </source>
</evidence>
<organism evidence="11 12">
    <name type="scientific">Gymnodinialimonas ceratoperidinii</name>
    <dbReference type="NCBI Taxonomy" id="2856823"/>
    <lineage>
        <taxon>Bacteria</taxon>
        <taxon>Pseudomonadati</taxon>
        <taxon>Pseudomonadota</taxon>
        <taxon>Alphaproteobacteria</taxon>
        <taxon>Rhodobacterales</taxon>
        <taxon>Paracoccaceae</taxon>
        <taxon>Gymnodinialimonas</taxon>
    </lineage>
</organism>
<comment type="similarity">
    <text evidence="9">Belongs to the GTP cyclohydrolase II family.</text>
</comment>
<comment type="function">
    <text evidence="9">Catalyzes the conversion of GTP to 2,5-diamino-6-ribosylamino-4(3H)-pyrimidinone 5'-phosphate (DARP), formate and pyrophosphate.</text>
</comment>
<dbReference type="GO" id="GO:0003935">
    <property type="term" value="F:GTP cyclohydrolase II activity"/>
    <property type="evidence" value="ECO:0007669"/>
    <property type="project" value="UniProtKB-UniRule"/>
</dbReference>
<dbReference type="AlphaFoldDB" id="A0A8F6TW63"/>
<keyword evidence="12" id="KW-1185">Reference proteome</keyword>
<accession>A0A8F6TW63</accession>
<feature type="binding site" evidence="9">
    <location>
        <position position="228"/>
    </location>
    <ligand>
        <name>Zn(2+)</name>
        <dbReference type="ChEBI" id="CHEBI:29105"/>
        <note>catalytic</note>
    </ligand>
</feature>
<feature type="binding site" evidence="9">
    <location>
        <begin position="212"/>
        <end position="216"/>
    </location>
    <ligand>
        <name>GTP</name>
        <dbReference type="ChEBI" id="CHEBI:37565"/>
    </ligand>
</feature>
<sequence length="357" mass="38323">MSLLPSTSDLVARARSDLRVGLPVVLQEGNAALIVMACETASDARLTAMRALGPAVAAITGWRAETLKVRVYDGDIARIVMPSDAGALWLKELADPACDLNAPLRGPFREEREGTAAFHRAALMLAKSAQLLPAVVGVQVTQWPDGLTVLPMAATLDDLASATPLAPVAAARLPMALAGAGRLHIFRPNNAEIEHYAIEVGRPDRSKPVLARLHSACFTGDVLGSLKCDCGPQLHGALSEMGAAGEGVLLYLNQEGRGIGLANKMRAYALQDQGFDTVEANHRLGFEDDERDFRIGADLLRRMGFASVRLMTNNPRKVEMMDAEGIAVTERVPLIIDPNLHNAAYLDVKREKSGHML</sequence>
<dbReference type="NCBIfam" id="NF001591">
    <property type="entry name" value="PRK00393.1"/>
    <property type="match status" value="1"/>
</dbReference>
<dbReference type="InterPro" id="IPR032677">
    <property type="entry name" value="GTP_cyclohydro_II"/>
</dbReference>
<dbReference type="HAMAP" id="MF_00179">
    <property type="entry name" value="RibA"/>
    <property type="match status" value="1"/>
</dbReference>
<keyword evidence="7 9" id="KW-0342">GTP-binding</keyword>
<evidence type="ECO:0000256" key="9">
    <source>
        <dbReference type="HAMAP-Rule" id="MF_00179"/>
    </source>
</evidence>
<reference evidence="11 12" key="1">
    <citation type="submission" date="2021-07" db="EMBL/GenBank/DDBJ databases">
        <title>A novel Jannaschia species isolated from marine dinoflagellate Ceratoperidinium margalefii.</title>
        <authorList>
            <person name="Jiang Y."/>
            <person name="Li Z."/>
        </authorList>
    </citation>
    <scope>NUCLEOTIDE SEQUENCE [LARGE SCALE GENOMIC DNA]</scope>
    <source>
        <strain evidence="11 12">J12C1-MA-4</strain>
    </source>
</reference>
<feature type="binding site" evidence="9">
    <location>
        <begin position="255"/>
        <end position="257"/>
    </location>
    <ligand>
        <name>GTP</name>
        <dbReference type="ChEBI" id="CHEBI:37565"/>
    </ligand>
</feature>
<evidence type="ECO:0000256" key="7">
    <source>
        <dbReference type="ARBA" id="ARBA00023134"/>
    </source>
</evidence>
<dbReference type="Proteomes" id="UP000825009">
    <property type="component" value="Chromosome"/>
</dbReference>
<evidence type="ECO:0000256" key="1">
    <source>
        <dbReference type="ARBA" id="ARBA00004853"/>
    </source>
</evidence>
<evidence type="ECO:0000313" key="12">
    <source>
        <dbReference type="Proteomes" id="UP000825009"/>
    </source>
</evidence>
<feature type="binding site" evidence="9">
    <location>
        <position position="317"/>
    </location>
    <ligand>
        <name>GTP</name>
        <dbReference type="ChEBI" id="CHEBI:37565"/>
    </ligand>
</feature>
<feature type="domain" description="GTP cyclohydrolase II" evidence="10">
    <location>
        <begin position="169"/>
        <end position="333"/>
    </location>
</feature>
<evidence type="ECO:0000256" key="2">
    <source>
        <dbReference type="ARBA" id="ARBA00022619"/>
    </source>
</evidence>
<evidence type="ECO:0000256" key="5">
    <source>
        <dbReference type="ARBA" id="ARBA00022801"/>
    </source>
</evidence>
<dbReference type="GO" id="GO:0008270">
    <property type="term" value="F:zinc ion binding"/>
    <property type="evidence" value="ECO:0007669"/>
    <property type="project" value="UniProtKB-UniRule"/>
</dbReference>
<dbReference type="PANTHER" id="PTHR21327:SF18">
    <property type="entry name" value="3,4-DIHYDROXY-2-BUTANONE 4-PHOSPHATE SYNTHASE"/>
    <property type="match status" value="1"/>
</dbReference>
<keyword evidence="4 9" id="KW-0547">Nucleotide-binding</keyword>
<dbReference type="KEGG" id="gce:KYE46_00680"/>
<feature type="binding site" evidence="9">
    <location>
        <position position="277"/>
    </location>
    <ligand>
        <name>GTP</name>
        <dbReference type="ChEBI" id="CHEBI:37565"/>
    </ligand>
</feature>
<comment type="pathway">
    <text evidence="1 9">Cofactor biosynthesis; riboflavin biosynthesis; 5-amino-6-(D-ribitylamino)uracil from GTP: step 1/4.</text>
</comment>
<dbReference type="NCBIfam" id="TIGR00505">
    <property type="entry name" value="ribA"/>
    <property type="match status" value="1"/>
</dbReference>
<dbReference type="EC" id="3.5.4.25" evidence="9"/>
<keyword evidence="6 9" id="KW-0862">Zinc</keyword>
<dbReference type="GO" id="GO:0005829">
    <property type="term" value="C:cytosol"/>
    <property type="evidence" value="ECO:0007669"/>
    <property type="project" value="TreeGrafter"/>
</dbReference>
<dbReference type="GO" id="GO:0005525">
    <property type="term" value="F:GTP binding"/>
    <property type="evidence" value="ECO:0007669"/>
    <property type="project" value="UniProtKB-KW"/>
</dbReference>
<comment type="catalytic activity">
    <reaction evidence="8 9">
        <text>GTP + 4 H2O = 2,5-diamino-6-hydroxy-4-(5-phosphoribosylamino)-pyrimidine + formate + 2 phosphate + 3 H(+)</text>
        <dbReference type="Rhea" id="RHEA:23704"/>
        <dbReference type="ChEBI" id="CHEBI:15377"/>
        <dbReference type="ChEBI" id="CHEBI:15378"/>
        <dbReference type="ChEBI" id="CHEBI:15740"/>
        <dbReference type="ChEBI" id="CHEBI:37565"/>
        <dbReference type="ChEBI" id="CHEBI:43474"/>
        <dbReference type="ChEBI" id="CHEBI:58614"/>
        <dbReference type="EC" id="3.5.4.25"/>
    </reaction>
</comment>
<protein>
    <recommendedName>
        <fullName evidence="9">GTP cyclohydrolase-2</fullName>
        <ecNumber evidence="9">3.5.4.25</ecNumber>
    </recommendedName>
    <alternativeName>
        <fullName evidence="9">GTP cyclohydrolase II</fullName>
    </alternativeName>
</protein>
<dbReference type="InterPro" id="IPR000926">
    <property type="entry name" value="RibA"/>
</dbReference>
<evidence type="ECO:0000256" key="3">
    <source>
        <dbReference type="ARBA" id="ARBA00022723"/>
    </source>
</evidence>
<feature type="binding site" evidence="9">
    <location>
        <position position="217"/>
    </location>
    <ligand>
        <name>Zn(2+)</name>
        <dbReference type="ChEBI" id="CHEBI:29105"/>
        <note>catalytic</note>
    </ligand>
</feature>